<proteinExistence type="predicted"/>
<dbReference type="Proteomes" id="UP000192257">
    <property type="component" value="Unassembled WGS sequence"/>
</dbReference>
<evidence type="ECO:0000313" key="3">
    <source>
        <dbReference type="Proteomes" id="UP000192257"/>
    </source>
</evidence>
<evidence type="ECO:0000256" key="1">
    <source>
        <dbReference type="SAM" id="MobiDB-lite"/>
    </source>
</evidence>
<protein>
    <submittedName>
        <fullName evidence="2">Uncharacterized protein</fullName>
    </submittedName>
</protein>
<organism evidence="2 3">
    <name type="scientific">Trypanosoma theileri</name>
    <dbReference type="NCBI Taxonomy" id="67003"/>
    <lineage>
        <taxon>Eukaryota</taxon>
        <taxon>Discoba</taxon>
        <taxon>Euglenozoa</taxon>
        <taxon>Kinetoplastea</taxon>
        <taxon>Metakinetoplastina</taxon>
        <taxon>Trypanosomatida</taxon>
        <taxon>Trypanosomatidae</taxon>
        <taxon>Trypanosoma</taxon>
    </lineage>
</organism>
<dbReference type="RefSeq" id="XP_028882643.1">
    <property type="nucleotide sequence ID" value="XM_029026087.1"/>
</dbReference>
<gene>
    <name evidence="2" type="ORF">TM35_000162150</name>
</gene>
<keyword evidence="3" id="KW-1185">Reference proteome</keyword>
<sequence>MCDGAPASVKAIGWASVPGHLMPQHDGAQLILLHAWDKDTALRTAASRENNAKTSIVVDEQTALHCLSPAVVVQKSLEAIMESKVTRDTLNYKLETMVLDLPTVAGKTPSISAVAQQHNSSPSKSSSHAKKEADISSPPPPAAPTTEAEMEANSVNGAEEATQSRANAVAEYALERLNHHQAEALVLGSGNSTAGKSILVGHVSKAILSTVRQTHPLWFIKTGGCTMRINTAMLRYVVVLVPRPGDEESLAKDSLVVQYALERRRKKSSDTVSVVVVAEYNTPPEEVERYSQVIETLLKEFESTIESETCGQENEETDPATPPLPQSIVAENNTVADLPKKESVITLEGEVPPTADGREDAAEGQEQQQWPGISVCQLKPTKQVSEPTVINVSGQVVKFLQRYKTDIVVSPSTLPEELHLALLAMSKQHTLVVPSAEVKSHSSILRTVLAAAATTTTTTAAAEATEKNAEAPAVVVECTE</sequence>
<evidence type="ECO:0000313" key="2">
    <source>
        <dbReference type="EMBL" id="ORC88577.1"/>
    </source>
</evidence>
<feature type="region of interest" description="Disordered" evidence="1">
    <location>
        <begin position="112"/>
        <end position="164"/>
    </location>
</feature>
<accession>A0A1X0NV55</accession>
<comment type="caution">
    <text evidence="2">The sequence shown here is derived from an EMBL/GenBank/DDBJ whole genome shotgun (WGS) entry which is preliminary data.</text>
</comment>
<feature type="compositionally biased region" description="Polar residues" evidence="1">
    <location>
        <begin position="153"/>
        <end position="164"/>
    </location>
</feature>
<dbReference type="AlphaFoldDB" id="A0A1X0NV55"/>
<dbReference type="VEuPathDB" id="TriTrypDB:TM35_000162150"/>
<feature type="region of interest" description="Disordered" evidence="1">
    <location>
        <begin position="305"/>
        <end position="324"/>
    </location>
</feature>
<dbReference type="GeneID" id="39985867"/>
<reference evidence="2 3" key="1">
    <citation type="submission" date="2017-03" db="EMBL/GenBank/DDBJ databases">
        <title>An alternative strategy for trypanosome survival in the mammalian bloodstream revealed through genome and transcriptome analysis of the ubiquitous bovine parasite Trypanosoma (Megatrypanum) theileri.</title>
        <authorList>
            <person name="Kelly S."/>
            <person name="Ivens A."/>
            <person name="Mott A."/>
            <person name="O'Neill E."/>
            <person name="Emms D."/>
            <person name="Macleod O."/>
            <person name="Voorheis P."/>
            <person name="Matthews J."/>
            <person name="Matthews K."/>
            <person name="Carrington M."/>
        </authorList>
    </citation>
    <scope>NUCLEOTIDE SEQUENCE [LARGE SCALE GENOMIC DNA]</scope>
    <source>
        <strain evidence="2">Edinburgh</strain>
    </source>
</reference>
<dbReference type="OrthoDB" id="249725at2759"/>
<dbReference type="EMBL" id="NBCO01000016">
    <property type="protein sequence ID" value="ORC88577.1"/>
    <property type="molecule type" value="Genomic_DNA"/>
</dbReference>
<name>A0A1X0NV55_9TRYP</name>